<dbReference type="OrthoDB" id="6077599at2759"/>
<dbReference type="CDD" id="cd18316">
    <property type="entry name" value="BTB_POZ_KCTD-like"/>
    <property type="match status" value="1"/>
</dbReference>
<dbReference type="InterPro" id="IPR045068">
    <property type="entry name" value="BACURD1-3"/>
</dbReference>
<protein>
    <recommendedName>
        <fullName evidence="3">BTB domain-containing protein</fullName>
    </recommendedName>
</protein>
<dbReference type="SUPFAM" id="SSF54695">
    <property type="entry name" value="POZ domain"/>
    <property type="match status" value="1"/>
</dbReference>
<evidence type="ECO:0000259" key="3">
    <source>
        <dbReference type="SMART" id="SM00225"/>
    </source>
</evidence>
<dbReference type="Gene3D" id="3.30.710.10">
    <property type="entry name" value="Potassium Channel Kv1.1, Chain A"/>
    <property type="match status" value="1"/>
</dbReference>
<name>A0A5J4ZUD9_9ASTE</name>
<evidence type="ECO:0000313" key="5">
    <source>
        <dbReference type="Proteomes" id="UP000325577"/>
    </source>
</evidence>
<reference evidence="4 5" key="1">
    <citation type="submission" date="2019-09" db="EMBL/GenBank/DDBJ databases">
        <title>A chromosome-level genome assembly of the Chinese tupelo Nyssa sinensis.</title>
        <authorList>
            <person name="Yang X."/>
            <person name="Kang M."/>
            <person name="Yang Y."/>
            <person name="Xiong H."/>
            <person name="Wang M."/>
            <person name="Zhang Z."/>
            <person name="Wang Z."/>
            <person name="Wu H."/>
            <person name="Ma T."/>
            <person name="Liu J."/>
            <person name="Xi Z."/>
        </authorList>
    </citation>
    <scope>NUCLEOTIDE SEQUENCE [LARGE SCALE GENOMIC DNA]</scope>
    <source>
        <strain evidence="4">J267</strain>
        <tissue evidence="4">Leaf</tissue>
    </source>
</reference>
<feature type="domain" description="BTB" evidence="3">
    <location>
        <begin position="24"/>
        <end position="121"/>
    </location>
</feature>
<dbReference type="InterPro" id="IPR011333">
    <property type="entry name" value="SKP1/BTB/POZ_sf"/>
</dbReference>
<dbReference type="SUPFAM" id="SSF50969">
    <property type="entry name" value="YVTN repeat-like/Quinoprotein amine dehydrogenase"/>
    <property type="match status" value="1"/>
</dbReference>
<dbReference type="GO" id="GO:0051260">
    <property type="term" value="P:protein homooligomerization"/>
    <property type="evidence" value="ECO:0007669"/>
    <property type="project" value="InterPro"/>
</dbReference>
<evidence type="ECO:0000313" key="4">
    <source>
        <dbReference type="EMBL" id="KAA8522423.1"/>
    </source>
</evidence>
<dbReference type="Gene3D" id="2.130.10.10">
    <property type="entry name" value="YVTN repeat-like/Quinoprotein amine dehydrogenase"/>
    <property type="match status" value="1"/>
</dbReference>
<organism evidence="4 5">
    <name type="scientific">Nyssa sinensis</name>
    <dbReference type="NCBI Taxonomy" id="561372"/>
    <lineage>
        <taxon>Eukaryota</taxon>
        <taxon>Viridiplantae</taxon>
        <taxon>Streptophyta</taxon>
        <taxon>Embryophyta</taxon>
        <taxon>Tracheophyta</taxon>
        <taxon>Spermatophyta</taxon>
        <taxon>Magnoliopsida</taxon>
        <taxon>eudicotyledons</taxon>
        <taxon>Gunneridae</taxon>
        <taxon>Pentapetalae</taxon>
        <taxon>asterids</taxon>
        <taxon>Cornales</taxon>
        <taxon>Nyssaceae</taxon>
        <taxon>Nyssa</taxon>
    </lineage>
</organism>
<dbReference type="InterPro" id="IPR057441">
    <property type="entry name" value="Beta_prop_At2g24240"/>
</dbReference>
<dbReference type="Pfam" id="PF02214">
    <property type="entry name" value="BTB_2"/>
    <property type="match status" value="1"/>
</dbReference>
<dbReference type="InterPro" id="IPR011044">
    <property type="entry name" value="Quino_amine_DH_bsu"/>
</dbReference>
<gene>
    <name evidence="4" type="ORF">F0562_013216</name>
</gene>
<dbReference type="Proteomes" id="UP000325577">
    <property type="component" value="Linkage Group LG5"/>
</dbReference>
<dbReference type="EMBL" id="CM018048">
    <property type="protein sequence ID" value="KAA8522423.1"/>
    <property type="molecule type" value="Genomic_DNA"/>
</dbReference>
<dbReference type="InterPro" id="IPR000210">
    <property type="entry name" value="BTB/POZ_dom"/>
</dbReference>
<keyword evidence="5" id="KW-1185">Reference proteome</keyword>
<dbReference type="SMART" id="SM00225">
    <property type="entry name" value="BTB"/>
    <property type="match status" value="1"/>
</dbReference>
<dbReference type="InterPro" id="IPR003131">
    <property type="entry name" value="T1-type_BTB"/>
</dbReference>
<evidence type="ECO:0000256" key="2">
    <source>
        <dbReference type="SAM" id="MobiDB-lite"/>
    </source>
</evidence>
<sequence length="576" mass="62880">MPPFADSRPPANAFHQSKPDQSSNLVTIDVGGQLFQTTKQTLTIAGPKSLFSRVSSVSDQYGVPFVDRDPELFSILLSLLRTGHLPSKAKTFDLQDLISEAQFYGIENLLVASQSNPSQFEAFNLENSLILPLSGRDSPSAISTTPYGSIHVAHGSKITSFDWSLQRKSTILTQFTAVDSLLTISPNLAAAGATDFSGLQIIDLDNGFVRETLNWENVTRSSSTVQAIGSSPEFLFTSFESGRRNSNSIMVFDLQDSFRPVTEIGHNEIFGANLDSAIPATKLNWVSSYNLLMASGTHSGPSGVLGNIKFWDLRSGNAVWEVKEKVDCFADVTVSDDLSAIFKVGVNSGEVFFTDLRTIGAENSWVCLGNKRKVVNGKKEGFGCKIENHGNQVFCSKGGDLELWSEVQMGSSRNSEDGLEERVFRKNLMGRAKDMGGNRITHLGFGGNKMFMTRKDQQFVEVWQIVLGSVGFAIFWVSAACPAVPFLPIGRTAGSLLGDMLMVISRVISPNQAYAAIDLSIPGRLFRTVVASVYIERAASLRCSDTWENCSRGNVGMQRACFTQSESCLTFQALYS</sequence>
<evidence type="ECO:0000256" key="1">
    <source>
        <dbReference type="ARBA" id="ARBA00004906"/>
    </source>
</evidence>
<dbReference type="AlphaFoldDB" id="A0A5J4ZUD9"/>
<dbReference type="InterPro" id="IPR015943">
    <property type="entry name" value="WD40/YVTN_repeat-like_dom_sf"/>
</dbReference>
<feature type="region of interest" description="Disordered" evidence="2">
    <location>
        <begin position="1"/>
        <end position="22"/>
    </location>
</feature>
<accession>A0A5J4ZUD9</accession>
<dbReference type="PANTHER" id="PTHR11145:SF23">
    <property type="entry name" value="PROTEIN BINDING PROTEIN"/>
    <property type="match status" value="1"/>
</dbReference>
<proteinExistence type="predicted"/>
<comment type="pathway">
    <text evidence="1">Protein modification; protein ubiquitination.</text>
</comment>
<dbReference type="Pfam" id="PF25279">
    <property type="entry name" value="Beta_prop_At2g24240"/>
    <property type="match status" value="1"/>
</dbReference>
<dbReference type="PANTHER" id="PTHR11145">
    <property type="entry name" value="BTB/POZ DOMAIN-CONTAINING ADAPTER FOR CUL3-MEDIATED RHOA DEGRADATION PROTEIN FAMILY MEMBER"/>
    <property type="match status" value="1"/>
</dbReference>